<reference evidence="2 3" key="1">
    <citation type="submission" date="2020-08" db="EMBL/GenBank/DDBJ databases">
        <title>Genomic Encyclopedia of Type Strains, Phase IV (KMG-IV): sequencing the most valuable type-strain genomes for metagenomic binning, comparative biology and taxonomic classification.</title>
        <authorList>
            <person name="Goeker M."/>
        </authorList>
    </citation>
    <scope>NUCLEOTIDE SEQUENCE [LARGE SCALE GENOMIC DNA]</scope>
    <source>
        <strain evidence="2 3">DSM 102235</strain>
    </source>
</reference>
<feature type="domain" description="Hedgehog/Intein (Hint)" evidence="1">
    <location>
        <begin position="30"/>
        <end position="154"/>
    </location>
</feature>
<sequence length="165" mass="17625">MKNEQASQAAGCLPARHLTPDQALNALPLGTTVLTLDGLLPVEYLSAGDRVITRGSSVARLVALRPFQREVATVGIKASTLGNHKPERDAVLCAAQEILVHDWRASALFGASQALVPVARMIDGTFIKPLGLKQLHLFELVFDVPQIIYADGLELAANAQVTAHT</sequence>
<dbReference type="EMBL" id="JACIEJ010000004">
    <property type="protein sequence ID" value="MBB3985608.1"/>
    <property type="molecule type" value="Genomic_DNA"/>
</dbReference>
<dbReference type="Pfam" id="PF13403">
    <property type="entry name" value="Hint_2"/>
    <property type="match status" value="1"/>
</dbReference>
<name>A0A7W6GSI2_9RHOB</name>
<evidence type="ECO:0000313" key="3">
    <source>
        <dbReference type="Proteomes" id="UP000541426"/>
    </source>
</evidence>
<evidence type="ECO:0000313" key="2">
    <source>
        <dbReference type="EMBL" id="MBB3985608.1"/>
    </source>
</evidence>
<dbReference type="InterPro" id="IPR028992">
    <property type="entry name" value="Hedgehog/Intein_dom"/>
</dbReference>
<gene>
    <name evidence="2" type="ORF">GGQ68_001941</name>
</gene>
<evidence type="ECO:0000259" key="1">
    <source>
        <dbReference type="Pfam" id="PF13403"/>
    </source>
</evidence>
<protein>
    <recommendedName>
        <fullName evidence="1">Hedgehog/Intein (Hint) domain-containing protein</fullName>
    </recommendedName>
</protein>
<accession>A0A7W6GSI2</accession>
<keyword evidence="3" id="KW-1185">Reference proteome</keyword>
<comment type="caution">
    <text evidence="2">The sequence shown here is derived from an EMBL/GenBank/DDBJ whole genome shotgun (WGS) entry which is preliminary data.</text>
</comment>
<dbReference type="Proteomes" id="UP000541426">
    <property type="component" value="Unassembled WGS sequence"/>
</dbReference>
<dbReference type="AlphaFoldDB" id="A0A7W6GSI2"/>
<organism evidence="2 3">
    <name type="scientific">Sagittula marina</name>
    <dbReference type="NCBI Taxonomy" id="943940"/>
    <lineage>
        <taxon>Bacteria</taxon>
        <taxon>Pseudomonadati</taxon>
        <taxon>Pseudomonadota</taxon>
        <taxon>Alphaproteobacteria</taxon>
        <taxon>Rhodobacterales</taxon>
        <taxon>Roseobacteraceae</taxon>
        <taxon>Sagittula</taxon>
    </lineage>
</organism>
<proteinExistence type="predicted"/>
<dbReference type="RefSeq" id="WP_183965324.1">
    <property type="nucleotide sequence ID" value="NZ_BAABBZ010000018.1"/>
</dbReference>